<dbReference type="RefSeq" id="WP_006591317.1">
    <property type="nucleotide sequence ID" value="NZ_BAHD01000011.1"/>
</dbReference>
<comment type="caution">
    <text evidence="2">The sequence shown here is derived from an EMBL/GenBank/DDBJ whole genome shotgun (WGS) entry which is preliminary data.</text>
</comment>
<protein>
    <recommendedName>
        <fullName evidence="4">ABC transporter permease protein</fullName>
    </recommendedName>
</protein>
<proteinExistence type="predicted"/>
<keyword evidence="1" id="KW-1133">Transmembrane helix</keyword>
<reference evidence="2 3" key="1">
    <citation type="submission" date="2012-08" db="EMBL/GenBank/DDBJ databases">
        <title>Whole genome shotgun sequence of Kineosphaera limosa NBRC 100340.</title>
        <authorList>
            <person name="Yoshida I."/>
            <person name="Isaki S."/>
            <person name="Hosoyama A."/>
            <person name="Tsuchikane K."/>
            <person name="Katsumata H."/>
            <person name="Ando Y."/>
            <person name="Ohji S."/>
            <person name="Hamada M."/>
            <person name="Tamura T."/>
            <person name="Yamazoe A."/>
            <person name="Yamazaki S."/>
            <person name="Fujita N."/>
        </authorList>
    </citation>
    <scope>NUCLEOTIDE SEQUENCE [LARGE SCALE GENOMIC DNA]</scope>
    <source>
        <strain evidence="2 3">NBRC 100340</strain>
    </source>
</reference>
<feature type="transmembrane region" description="Helical" evidence="1">
    <location>
        <begin position="212"/>
        <end position="236"/>
    </location>
</feature>
<keyword evidence="1" id="KW-0472">Membrane</keyword>
<keyword evidence="1" id="KW-0812">Transmembrane</keyword>
<accession>K6W6I1</accession>
<feature type="transmembrane region" description="Helical" evidence="1">
    <location>
        <begin position="174"/>
        <end position="192"/>
    </location>
</feature>
<sequence length="243" mass="24659">MSAGGPVDALRAEWAKVATLPMAPLTVAVMTAAGVLLGWVIAAGARQRGLAVTGGDVLVASAPYLATGIVLLGTLPAAQEYAGRQIRTTLLAMPDRRALLAAKTLAALGWVGGTSALCGATALLAANLALRANGAAPLWEGDGRRLLGVIGYLALIGMLAHALCALVRHLIPALAGMLGLLLIASPLISAATEHARWLPDRAAAALYLSGDTMLSARAGSLVAIAWIAVLLGCAYLRQGHTDP</sequence>
<evidence type="ECO:0000256" key="1">
    <source>
        <dbReference type="SAM" id="Phobius"/>
    </source>
</evidence>
<evidence type="ECO:0008006" key="4">
    <source>
        <dbReference type="Google" id="ProtNLM"/>
    </source>
</evidence>
<dbReference type="Proteomes" id="UP000008366">
    <property type="component" value="Unassembled WGS sequence"/>
</dbReference>
<evidence type="ECO:0000313" key="3">
    <source>
        <dbReference type="Proteomes" id="UP000008366"/>
    </source>
</evidence>
<feature type="transmembrane region" description="Helical" evidence="1">
    <location>
        <begin position="146"/>
        <end position="167"/>
    </location>
</feature>
<feature type="transmembrane region" description="Helical" evidence="1">
    <location>
        <begin position="57"/>
        <end position="78"/>
    </location>
</feature>
<name>K6W6I1_9MICO</name>
<dbReference type="EMBL" id="BAHD01000011">
    <property type="protein sequence ID" value="GAB94785.1"/>
    <property type="molecule type" value="Genomic_DNA"/>
</dbReference>
<dbReference type="OrthoDB" id="3400154at2"/>
<dbReference type="eggNOG" id="ENOG503367S">
    <property type="taxonomic scope" value="Bacteria"/>
</dbReference>
<gene>
    <name evidence="2" type="ORF">KILIM_011_00580</name>
</gene>
<feature type="transmembrane region" description="Helical" evidence="1">
    <location>
        <begin position="20"/>
        <end position="45"/>
    </location>
</feature>
<dbReference type="STRING" id="1184609.KILIM_011_00580"/>
<feature type="transmembrane region" description="Helical" evidence="1">
    <location>
        <begin position="99"/>
        <end position="126"/>
    </location>
</feature>
<organism evidence="2 3">
    <name type="scientific">Kineosphaera limosa NBRC 100340</name>
    <dbReference type="NCBI Taxonomy" id="1184609"/>
    <lineage>
        <taxon>Bacteria</taxon>
        <taxon>Bacillati</taxon>
        <taxon>Actinomycetota</taxon>
        <taxon>Actinomycetes</taxon>
        <taxon>Micrococcales</taxon>
        <taxon>Dermatophilaceae</taxon>
        <taxon>Kineosphaera</taxon>
    </lineage>
</organism>
<dbReference type="AlphaFoldDB" id="K6W6I1"/>
<evidence type="ECO:0000313" key="2">
    <source>
        <dbReference type="EMBL" id="GAB94785.1"/>
    </source>
</evidence>
<keyword evidence="3" id="KW-1185">Reference proteome</keyword>